<name>A0A7I8VBS0_9ANNE</name>
<dbReference type="AlphaFoldDB" id="A0A7I8VBS0"/>
<keyword evidence="1" id="KW-0175">Coiled coil</keyword>
<evidence type="ECO:0000259" key="3">
    <source>
        <dbReference type="PROSITE" id="PS50245"/>
    </source>
</evidence>
<dbReference type="EMBL" id="CAJFCJ010000003">
    <property type="protein sequence ID" value="CAD5112780.1"/>
    <property type="molecule type" value="Genomic_DNA"/>
</dbReference>
<feature type="coiled-coil region" evidence="1">
    <location>
        <begin position="45"/>
        <end position="119"/>
    </location>
</feature>
<feature type="coiled-coil region" evidence="1">
    <location>
        <begin position="156"/>
        <end position="269"/>
    </location>
</feature>
<evidence type="ECO:0000256" key="2">
    <source>
        <dbReference type="SAM" id="MobiDB-lite"/>
    </source>
</evidence>
<dbReference type="Proteomes" id="UP000549394">
    <property type="component" value="Unassembled WGS sequence"/>
</dbReference>
<dbReference type="SUPFAM" id="SSF74924">
    <property type="entry name" value="Cap-Gly domain"/>
    <property type="match status" value="1"/>
</dbReference>
<dbReference type="Pfam" id="PF01302">
    <property type="entry name" value="CAP_GLY"/>
    <property type="match status" value="1"/>
</dbReference>
<keyword evidence="5" id="KW-1185">Reference proteome</keyword>
<protein>
    <submittedName>
        <fullName evidence="4">DgyrCDS1992</fullName>
    </submittedName>
</protein>
<dbReference type="SMART" id="SM01052">
    <property type="entry name" value="CAP_GLY"/>
    <property type="match status" value="1"/>
</dbReference>
<feature type="compositionally biased region" description="Polar residues" evidence="2">
    <location>
        <begin position="400"/>
        <end position="409"/>
    </location>
</feature>
<feature type="region of interest" description="Disordered" evidence="2">
    <location>
        <begin position="382"/>
        <end position="423"/>
    </location>
</feature>
<evidence type="ECO:0000256" key="1">
    <source>
        <dbReference type="SAM" id="Coils"/>
    </source>
</evidence>
<evidence type="ECO:0000313" key="5">
    <source>
        <dbReference type="Proteomes" id="UP000549394"/>
    </source>
</evidence>
<dbReference type="InterPro" id="IPR000938">
    <property type="entry name" value="CAP-Gly_domain"/>
</dbReference>
<comment type="caution">
    <text evidence="4">The sequence shown here is derived from an EMBL/GenBank/DDBJ whole genome shotgun (WGS) entry which is preliminary data.</text>
</comment>
<gene>
    <name evidence="4" type="ORF">DGYR_LOCUS1861</name>
</gene>
<dbReference type="Gene3D" id="2.30.30.190">
    <property type="entry name" value="CAP Gly-rich-like domain"/>
    <property type="match status" value="1"/>
</dbReference>
<evidence type="ECO:0000313" key="4">
    <source>
        <dbReference type="EMBL" id="CAD5112780.1"/>
    </source>
</evidence>
<proteinExistence type="predicted"/>
<sequence length="616" mass="70998">MCSQLKHSPDYEALIKRQLERENVDELSDRPKSILKKEEKNYELKQDLEDRISSLRNVLSQRDREVHELRKQCSKLEAEIGTLKKEADPGSIAAFKKVIADKERQIEDLKRTKDEDRNEKNCDTSEKRFNEILLEKENLATEVYRLKKELKEGSINSYQEDRLKESENDLEIAQNTIIAARNEIKELQDKLYSVNDCLKTLENEKDDLRKKNNLLKEEVDSIRSENDAFQRKTPIIAHDVNVTSCIKEIDDLRTALKNLRAKNHELVEDNIQLCNTIKDMQRCRFLSSETSNDDLGLTSRYSACSDYDFNDFGVVQRSRSFGTINGDADTKEPKLNGKEKWHSERQIERKIRENLPEYKPMSKRQPDIVTDVLDDVEAAETIENQSSIEHVQEDKAPSTRPASTNNSCISDEWTPPRGKTRKMDYPEFKENSNLRGTNQIQTIDVQMTDDRRRHSRQNSFNSDSTDIILDAAQQVSFQSSLVDTNMAPEQIIEYSPPESPSTLRTTPIPTQHNKHLYKPPTNNLSTFSKRPFAPRSPADIHIDDVVKFTRNGGKISRGLVKFIGHLPGKNDVYLGVELEKEEGRHDGIFQGHRFFNCKPKKGVFVAFSKVILAWGL</sequence>
<accession>A0A7I8VBS0</accession>
<dbReference type="Gene3D" id="1.20.5.170">
    <property type="match status" value="1"/>
</dbReference>
<dbReference type="InterPro" id="IPR036859">
    <property type="entry name" value="CAP-Gly_dom_sf"/>
</dbReference>
<reference evidence="4 5" key="1">
    <citation type="submission" date="2020-08" db="EMBL/GenBank/DDBJ databases">
        <authorList>
            <person name="Hejnol A."/>
        </authorList>
    </citation>
    <scope>NUCLEOTIDE SEQUENCE [LARGE SCALE GENOMIC DNA]</scope>
</reference>
<dbReference type="OrthoDB" id="2130750at2759"/>
<dbReference type="PROSITE" id="PS50245">
    <property type="entry name" value="CAP_GLY_2"/>
    <property type="match status" value="1"/>
</dbReference>
<organism evidence="4 5">
    <name type="scientific">Dimorphilus gyrociliatus</name>
    <dbReference type="NCBI Taxonomy" id="2664684"/>
    <lineage>
        <taxon>Eukaryota</taxon>
        <taxon>Metazoa</taxon>
        <taxon>Spiralia</taxon>
        <taxon>Lophotrochozoa</taxon>
        <taxon>Annelida</taxon>
        <taxon>Polychaeta</taxon>
        <taxon>Polychaeta incertae sedis</taxon>
        <taxon>Dinophilidae</taxon>
        <taxon>Dimorphilus</taxon>
    </lineage>
</organism>
<feature type="domain" description="CAP-Gly" evidence="3">
    <location>
        <begin position="564"/>
        <end position="606"/>
    </location>
</feature>